<accession>A0A172T891</accession>
<dbReference type="Gene3D" id="3.30.70.80">
    <property type="entry name" value="Peptidase S8 propeptide/proteinase inhibitor I9"/>
    <property type="match status" value="1"/>
</dbReference>
<feature type="domain" description="Fervidolysin/DR-A0283-like Ig-like" evidence="10">
    <location>
        <begin position="459"/>
        <end position="550"/>
    </location>
</feature>
<evidence type="ECO:0000256" key="4">
    <source>
        <dbReference type="ARBA" id="ARBA00022825"/>
    </source>
</evidence>
<evidence type="ECO:0000256" key="3">
    <source>
        <dbReference type="ARBA" id="ARBA00022801"/>
    </source>
</evidence>
<evidence type="ECO:0000256" key="2">
    <source>
        <dbReference type="ARBA" id="ARBA00022670"/>
    </source>
</evidence>
<evidence type="ECO:0000256" key="6">
    <source>
        <dbReference type="SAM" id="SignalP"/>
    </source>
</evidence>
<dbReference type="PANTHER" id="PTHR43806">
    <property type="entry name" value="PEPTIDASE S8"/>
    <property type="match status" value="1"/>
</dbReference>
<keyword evidence="12" id="KW-1185">Reference proteome</keyword>
<keyword evidence="4 5" id="KW-0720">Serine protease</keyword>
<dbReference type="SUPFAM" id="SSF89260">
    <property type="entry name" value="Collagen-binding domain"/>
    <property type="match status" value="1"/>
</dbReference>
<dbReference type="PROSITE" id="PS51257">
    <property type="entry name" value="PROKAR_LIPOPROTEIN"/>
    <property type="match status" value="1"/>
</dbReference>
<evidence type="ECO:0000259" key="9">
    <source>
        <dbReference type="Pfam" id="PF22148"/>
    </source>
</evidence>
<comment type="similarity">
    <text evidence="1 5">Belongs to the peptidase S8 family.</text>
</comment>
<dbReference type="SUPFAM" id="SSF52743">
    <property type="entry name" value="Subtilisin-like"/>
    <property type="match status" value="1"/>
</dbReference>
<dbReference type="InterPro" id="IPR015500">
    <property type="entry name" value="Peptidase_S8_subtilisin-rel"/>
</dbReference>
<evidence type="ECO:0000259" key="8">
    <source>
        <dbReference type="Pfam" id="PF04151"/>
    </source>
</evidence>
<dbReference type="InterPro" id="IPR037045">
    <property type="entry name" value="S8pro/Inhibitor_I9_sf"/>
</dbReference>
<feature type="active site" description="Charge relay system" evidence="5">
    <location>
        <position position="229"/>
    </location>
</feature>
<keyword evidence="6" id="KW-0732">Signal</keyword>
<dbReference type="InterPro" id="IPR054399">
    <property type="entry name" value="Fervidolysin-like_N_prodom"/>
</dbReference>
<dbReference type="PROSITE" id="PS51892">
    <property type="entry name" value="SUBTILASE"/>
    <property type="match status" value="1"/>
</dbReference>
<name>A0A172T891_9DEIO</name>
<dbReference type="STRING" id="1182568.SU48_04550"/>
<dbReference type="InterPro" id="IPR050131">
    <property type="entry name" value="Peptidase_S8_subtilisin-like"/>
</dbReference>
<feature type="active site" description="Charge relay system" evidence="5">
    <location>
        <position position="391"/>
    </location>
</feature>
<dbReference type="KEGG" id="dpu:SU48_04550"/>
<sequence>MRKNTPHNLRRTLPKSLGVLALTGLLAACSQTNLDASIPAPVASAPAVIGELAQNGPLKYVKNELVVGYADAASLQAAATALKGQVVATIPEIKVALIRVQGDALKLTKGAMQLSGVRYAAVNDVATPPEVISGVQPASLTPLAASADQIFDELPQYALDPRHLNAKVAWDAGLTGKGVKVAVIDDPGDVSHPDLNPNWEGKAFDPLQNKTYTDAAEWVNYFKKPANSHGTFVASSIVAAKDGKGIVGLAYEAKWMPVVMFNPGGYSSFNIALGAIWATNNGARVINNSWGGGVSFGPVKDAFDYAMSNGTTIVASMGNSYHDEFQYPAALPGVMASGALDGSNRKVTFSTSGRHISSSAPGQDTILANPTWLWGSNPAKPQTHQLISGTSFSAPYTAAVAALALQKCPAATPYQVRRILETTANGAIGSNPTGFDRDTGWGALNAGKLAQTLTDCAALPAKGANVYINVKYANGSGTRPGELVDVILRGQGMRAGATDDPTPLYLTPTDAAGDARFSEIAPGTYDLYVAGADLGITGGKSEDRGTFVGTLTATSGSTYFTPDRKNVILTANAPDFNPVDPYEPNDTPATAKTIAYGQTTDTAYIFGKPKDLDYFKFTGAAGDQIKAEMLAAGQLGGSLDAYLYLIGPDGVTVLAENDDRGTPRIDSDSEVNFTLTAAGTYYLLATSFTITEGQNDDGPFNKFKLKLTKTN</sequence>
<evidence type="ECO:0000256" key="5">
    <source>
        <dbReference type="PROSITE-ProRule" id="PRU01240"/>
    </source>
</evidence>
<dbReference type="GO" id="GO:0004252">
    <property type="term" value="F:serine-type endopeptidase activity"/>
    <property type="evidence" value="ECO:0007669"/>
    <property type="project" value="UniProtKB-UniRule"/>
</dbReference>
<dbReference type="PANTHER" id="PTHR43806:SF11">
    <property type="entry name" value="CEREVISIN-RELATED"/>
    <property type="match status" value="1"/>
</dbReference>
<dbReference type="Pfam" id="PF04151">
    <property type="entry name" value="PPC"/>
    <property type="match status" value="1"/>
</dbReference>
<dbReference type="InterPro" id="IPR023828">
    <property type="entry name" value="Peptidase_S8_Ser-AS"/>
</dbReference>
<feature type="domain" description="Fervidolysin-like N-terminal prodomain" evidence="9">
    <location>
        <begin position="51"/>
        <end position="123"/>
    </location>
</feature>
<proteinExistence type="inferred from homology"/>
<dbReference type="Gene3D" id="2.60.120.380">
    <property type="match status" value="1"/>
</dbReference>
<dbReference type="InterPro" id="IPR022398">
    <property type="entry name" value="Peptidase_S8_His-AS"/>
</dbReference>
<evidence type="ECO:0000259" key="10">
    <source>
        <dbReference type="Pfam" id="PF24025"/>
    </source>
</evidence>
<organism evidence="11 12">
    <name type="scientific">Deinococcus puniceus</name>
    <dbReference type="NCBI Taxonomy" id="1182568"/>
    <lineage>
        <taxon>Bacteria</taxon>
        <taxon>Thermotogati</taxon>
        <taxon>Deinococcota</taxon>
        <taxon>Deinococci</taxon>
        <taxon>Deinococcales</taxon>
        <taxon>Deinococcaceae</taxon>
        <taxon>Deinococcus</taxon>
    </lineage>
</organism>
<dbReference type="Pfam" id="PF24025">
    <property type="entry name" value="Ig_DR_A0283-like"/>
    <property type="match status" value="1"/>
</dbReference>
<keyword evidence="3 5" id="KW-0378">Hydrolase</keyword>
<evidence type="ECO:0000313" key="11">
    <source>
        <dbReference type="EMBL" id="ANE43156.1"/>
    </source>
</evidence>
<dbReference type="RefSeq" id="WP_064014215.1">
    <property type="nucleotide sequence ID" value="NZ_CP011387.1"/>
</dbReference>
<feature type="domain" description="Peptidase S8/S53" evidence="7">
    <location>
        <begin position="176"/>
        <end position="442"/>
    </location>
</feature>
<dbReference type="Pfam" id="PF22148">
    <property type="entry name" value="Fervidolysin_NPro-like"/>
    <property type="match status" value="1"/>
</dbReference>
<dbReference type="PATRIC" id="fig|1182568.3.peg.947"/>
<reference evidence="11 12" key="1">
    <citation type="submission" date="2015-01" db="EMBL/GenBank/DDBJ databases">
        <title>Deinococcus puniceus/DY1/ whole genome sequencing.</title>
        <authorList>
            <person name="Kim M.K."/>
            <person name="Srinivasan S."/>
            <person name="Lee J.-J."/>
        </authorList>
    </citation>
    <scope>NUCLEOTIDE SEQUENCE [LARGE SCALE GENOMIC DNA]</scope>
    <source>
        <strain evidence="11 12">DY1</strain>
    </source>
</reference>
<dbReference type="OrthoDB" id="52744at2"/>
<dbReference type="PROSITE" id="PS00137">
    <property type="entry name" value="SUBTILASE_HIS"/>
    <property type="match status" value="1"/>
</dbReference>
<feature type="chain" id="PRO_5008000480" evidence="6">
    <location>
        <begin position="28"/>
        <end position="711"/>
    </location>
</feature>
<dbReference type="PRINTS" id="PR00723">
    <property type="entry name" value="SUBTILISIN"/>
</dbReference>
<dbReference type="Proteomes" id="UP000077363">
    <property type="component" value="Chromosome"/>
</dbReference>
<keyword evidence="2 5" id="KW-0645">Protease</keyword>
<protein>
    <submittedName>
        <fullName evidence="11">Serine protease</fullName>
    </submittedName>
</protein>
<evidence type="ECO:0000259" key="7">
    <source>
        <dbReference type="Pfam" id="PF00082"/>
    </source>
</evidence>
<dbReference type="EMBL" id="CP011387">
    <property type="protein sequence ID" value="ANE43156.1"/>
    <property type="molecule type" value="Genomic_DNA"/>
</dbReference>
<dbReference type="PIRSF" id="PIRSF037882">
    <property type="entry name" value="Subtilisin_rel_fervidolysin"/>
    <property type="match status" value="1"/>
</dbReference>
<dbReference type="PROSITE" id="PS00138">
    <property type="entry name" value="SUBTILASE_SER"/>
    <property type="match status" value="1"/>
</dbReference>
<gene>
    <name evidence="11" type="ORF">SU48_04550</name>
</gene>
<dbReference type="InterPro" id="IPR017306">
    <property type="entry name" value="Peptidase_S8A_fervidolysi-like"/>
</dbReference>
<dbReference type="Pfam" id="PF00082">
    <property type="entry name" value="Peptidase_S8"/>
    <property type="match status" value="1"/>
</dbReference>
<dbReference type="InterPro" id="IPR056489">
    <property type="entry name" value="Ig_Fls_DR_A0283-like"/>
</dbReference>
<dbReference type="AlphaFoldDB" id="A0A172T891"/>
<feature type="signal peptide" evidence="6">
    <location>
        <begin position="1"/>
        <end position="27"/>
    </location>
</feature>
<evidence type="ECO:0000256" key="1">
    <source>
        <dbReference type="ARBA" id="ARBA00011073"/>
    </source>
</evidence>
<dbReference type="GO" id="GO:0006508">
    <property type="term" value="P:proteolysis"/>
    <property type="evidence" value="ECO:0007669"/>
    <property type="project" value="UniProtKB-KW"/>
</dbReference>
<dbReference type="InterPro" id="IPR000209">
    <property type="entry name" value="Peptidase_S8/S53_dom"/>
</dbReference>
<dbReference type="InterPro" id="IPR036852">
    <property type="entry name" value="Peptidase_S8/S53_dom_sf"/>
</dbReference>
<feature type="active site" description="Charge relay system" evidence="5">
    <location>
        <position position="185"/>
    </location>
</feature>
<dbReference type="InterPro" id="IPR007280">
    <property type="entry name" value="Peptidase_C_arc/bac"/>
</dbReference>
<evidence type="ECO:0000313" key="12">
    <source>
        <dbReference type="Proteomes" id="UP000077363"/>
    </source>
</evidence>
<feature type="domain" description="Peptidase C-terminal archaeal/bacterial" evidence="8">
    <location>
        <begin position="612"/>
        <end position="685"/>
    </location>
</feature>
<dbReference type="Gene3D" id="3.40.50.200">
    <property type="entry name" value="Peptidase S8/S53 domain"/>
    <property type="match status" value="1"/>
</dbReference>